<reference evidence="9 10" key="1">
    <citation type="submission" date="2023-12" db="EMBL/GenBank/DDBJ databases">
        <title>Description of Novel Strain Fulvimarina sp. 2208YS6-2-32 isolated from Uroteuthis (Photololigo) edulis.</title>
        <authorList>
            <person name="Park J.-S."/>
        </authorList>
    </citation>
    <scope>NUCLEOTIDE SEQUENCE [LARGE SCALE GENOMIC DNA]</scope>
    <source>
        <strain evidence="9 10">2208YS6-2-32</strain>
    </source>
</reference>
<feature type="transmembrane region" description="Helical" evidence="7">
    <location>
        <begin position="152"/>
        <end position="170"/>
    </location>
</feature>
<dbReference type="Pfam" id="PF03458">
    <property type="entry name" value="Gly_transporter"/>
    <property type="match status" value="2"/>
</dbReference>
<feature type="transmembrane region" description="Helical" evidence="7">
    <location>
        <begin position="34"/>
        <end position="54"/>
    </location>
</feature>
<feature type="transmembrane region" description="Helical" evidence="7">
    <location>
        <begin position="176"/>
        <end position="194"/>
    </location>
</feature>
<organism evidence="9 10">
    <name type="scientific">Fulvimarina uroteuthidis</name>
    <dbReference type="NCBI Taxonomy" id="3098149"/>
    <lineage>
        <taxon>Bacteria</taxon>
        <taxon>Pseudomonadati</taxon>
        <taxon>Pseudomonadota</taxon>
        <taxon>Alphaproteobacteria</taxon>
        <taxon>Hyphomicrobiales</taxon>
        <taxon>Aurantimonadaceae</taxon>
        <taxon>Fulvimarina</taxon>
    </lineage>
</organism>
<name>A0ABU5I0W0_9HYPH</name>
<evidence type="ECO:0000256" key="3">
    <source>
        <dbReference type="ARBA" id="ARBA00022475"/>
    </source>
</evidence>
<gene>
    <name evidence="9" type="ORF">U0C82_07480</name>
</gene>
<feature type="transmembrane region" description="Helical" evidence="7">
    <location>
        <begin position="6"/>
        <end position="27"/>
    </location>
</feature>
<evidence type="ECO:0000256" key="4">
    <source>
        <dbReference type="ARBA" id="ARBA00022692"/>
    </source>
</evidence>
<evidence type="ECO:0000256" key="7">
    <source>
        <dbReference type="SAM" id="Phobius"/>
    </source>
</evidence>
<evidence type="ECO:0000313" key="9">
    <source>
        <dbReference type="EMBL" id="MDY8108982.1"/>
    </source>
</evidence>
<keyword evidence="10" id="KW-1185">Reference proteome</keyword>
<feature type="transmembrane region" description="Helical" evidence="7">
    <location>
        <begin position="93"/>
        <end position="114"/>
    </location>
</feature>
<keyword evidence="3" id="KW-1003">Cell membrane</keyword>
<evidence type="ECO:0000256" key="5">
    <source>
        <dbReference type="ARBA" id="ARBA00022989"/>
    </source>
</evidence>
<feature type="transmembrane region" description="Helical" evidence="7">
    <location>
        <begin position="66"/>
        <end position="86"/>
    </location>
</feature>
<proteinExistence type="inferred from homology"/>
<feature type="domain" description="Glycine transporter" evidence="8">
    <location>
        <begin position="9"/>
        <end position="83"/>
    </location>
</feature>
<dbReference type="EMBL" id="JAXLPB010000002">
    <property type="protein sequence ID" value="MDY8108982.1"/>
    <property type="molecule type" value="Genomic_DNA"/>
</dbReference>
<sequence>MTLPSLALTLDLLGTFVFALSGGMLAVRRSLDVFGIMVLAVSAGLAGGLARDALLGAHPPAALADSRYLTAALLAGLAAFFGHRLIERMTKPVMVLDALGLGFFAVAGCQKALLYGLSPLPAMILGVLTAVGGGVVRDLLVTEIPRVLREEVYALAALIGAGIVVLGEHFSIPDALTVTVAIAVTFAVRVLSVWRNWQAPRAPGT</sequence>
<evidence type="ECO:0000256" key="1">
    <source>
        <dbReference type="ARBA" id="ARBA00004651"/>
    </source>
</evidence>
<comment type="similarity">
    <text evidence="2">Belongs to the UPF0126 family.</text>
</comment>
<feature type="domain" description="Glycine transporter" evidence="8">
    <location>
        <begin position="95"/>
        <end position="167"/>
    </location>
</feature>
<dbReference type="PANTHER" id="PTHR30506:SF3">
    <property type="entry name" value="UPF0126 INNER MEMBRANE PROTEIN YADS-RELATED"/>
    <property type="match status" value="1"/>
</dbReference>
<keyword evidence="5 7" id="KW-1133">Transmembrane helix</keyword>
<evidence type="ECO:0000259" key="8">
    <source>
        <dbReference type="Pfam" id="PF03458"/>
    </source>
</evidence>
<keyword evidence="4 7" id="KW-0812">Transmembrane</keyword>
<dbReference type="RefSeq" id="WP_322186445.1">
    <property type="nucleotide sequence ID" value="NZ_JAXLPB010000002.1"/>
</dbReference>
<dbReference type="InterPro" id="IPR005115">
    <property type="entry name" value="Gly_transporter"/>
</dbReference>
<feature type="transmembrane region" description="Helical" evidence="7">
    <location>
        <begin position="120"/>
        <end position="140"/>
    </location>
</feature>
<accession>A0ABU5I0W0</accession>
<evidence type="ECO:0000313" key="10">
    <source>
        <dbReference type="Proteomes" id="UP001294412"/>
    </source>
</evidence>
<protein>
    <submittedName>
        <fullName evidence="9">Trimeric intracellular cation channel family protein</fullName>
    </submittedName>
</protein>
<dbReference type="Proteomes" id="UP001294412">
    <property type="component" value="Unassembled WGS sequence"/>
</dbReference>
<comment type="subcellular location">
    <subcellularLocation>
        <location evidence="1">Cell membrane</location>
        <topology evidence="1">Multi-pass membrane protein</topology>
    </subcellularLocation>
</comment>
<evidence type="ECO:0000256" key="2">
    <source>
        <dbReference type="ARBA" id="ARBA00008193"/>
    </source>
</evidence>
<dbReference type="PANTHER" id="PTHR30506">
    <property type="entry name" value="INNER MEMBRANE PROTEIN"/>
    <property type="match status" value="1"/>
</dbReference>
<evidence type="ECO:0000256" key="6">
    <source>
        <dbReference type="ARBA" id="ARBA00023136"/>
    </source>
</evidence>
<comment type="caution">
    <text evidence="9">The sequence shown here is derived from an EMBL/GenBank/DDBJ whole genome shotgun (WGS) entry which is preliminary data.</text>
</comment>
<keyword evidence="6 7" id="KW-0472">Membrane</keyword>